<protein>
    <submittedName>
        <fullName evidence="3">Uncharacterized protein</fullName>
    </submittedName>
</protein>
<dbReference type="OrthoDB" id="298344at2759"/>
<evidence type="ECO:0000313" key="4">
    <source>
        <dbReference type="Proteomes" id="UP000326924"/>
    </source>
</evidence>
<feature type="region of interest" description="Disordered" evidence="2">
    <location>
        <begin position="1"/>
        <end position="20"/>
    </location>
</feature>
<keyword evidence="1" id="KW-0175">Coiled coil</keyword>
<name>A0A5J5F9J9_9PEZI</name>
<comment type="caution">
    <text evidence="3">The sequence shown here is derived from an EMBL/GenBank/DDBJ whole genome shotgun (WGS) entry which is preliminary data.</text>
</comment>
<organism evidence="3 4">
    <name type="scientific">Sphaerosporella brunnea</name>
    <dbReference type="NCBI Taxonomy" id="1250544"/>
    <lineage>
        <taxon>Eukaryota</taxon>
        <taxon>Fungi</taxon>
        <taxon>Dikarya</taxon>
        <taxon>Ascomycota</taxon>
        <taxon>Pezizomycotina</taxon>
        <taxon>Pezizomycetes</taxon>
        <taxon>Pezizales</taxon>
        <taxon>Pyronemataceae</taxon>
        <taxon>Sphaerosporella</taxon>
    </lineage>
</organism>
<evidence type="ECO:0000256" key="1">
    <source>
        <dbReference type="SAM" id="Coils"/>
    </source>
</evidence>
<feature type="region of interest" description="Disordered" evidence="2">
    <location>
        <begin position="268"/>
        <end position="293"/>
    </location>
</feature>
<feature type="compositionally biased region" description="Low complexity" evidence="2">
    <location>
        <begin position="8"/>
        <end position="19"/>
    </location>
</feature>
<dbReference type="AlphaFoldDB" id="A0A5J5F9J9"/>
<reference evidence="3 4" key="1">
    <citation type="submission" date="2019-09" db="EMBL/GenBank/DDBJ databases">
        <title>Draft genome of the ectomycorrhizal ascomycete Sphaerosporella brunnea.</title>
        <authorList>
            <consortium name="DOE Joint Genome Institute"/>
            <person name="Benucci G.M."/>
            <person name="Marozzi G."/>
            <person name="Antonielli L."/>
            <person name="Sanchez S."/>
            <person name="Marco P."/>
            <person name="Wang X."/>
            <person name="Falini L.B."/>
            <person name="Barry K."/>
            <person name="Haridas S."/>
            <person name="Lipzen A."/>
            <person name="Labutti K."/>
            <person name="Grigoriev I.V."/>
            <person name="Murat C."/>
            <person name="Martin F."/>
            <person name="Albertini E."/>
            <person name="Donnini D."/>
            <person name="Bonito G."/>
        </authorList>
    </citation>
    <scope>NUCLEOTIDE SEQUENCE [LARGE SCALE GENOMIC DNA]</scope>
    <source>
        <strain evidence="3 4">Sb_GMNB300</strain>
    </source>
</reference>
<accession>A0A5J5F9J9</accession>
<proteinExistence type="predicted"/>
<feature type="region of interest" description="Disordered" evidence="2">
    <location>
        <begin position="338"/>
        <end position="362"/>
    </location>
</feature>
<evidence type="ECO:0000256" key="2">
    <source>
        <dbReference type="SAM" id="MobiDB-lite"/>
    </source>
</evidence>
<feature type="coiled-coil region" evidence="1">
    <location>
        <begin position="155"/>
        <end position="186"/>
    </location>
</feature>
<dbReference type="InParanoid" id="A0A5J5F9J9"/>
<dbReference type="EMBL" id="VXIS01000013">
    <property type="protein sequence ID" value="KAA8913633.1"/>
    <property type="molecule type" value="Genomic_DNA"/>
</dbReference>
<feature type="compositionally biased region" description="Pro residues" evidence="2">
    <location>
        <begin position="344"/>
        <end position="355"/>
    </location>
</feature>
<dbReference type="Proteomes" id="UP000326924">
    <property type="component" value="Unassembled WGS sequence"/>
</dbReference>
<gene>
    <name evidence="3" type="ORF">FN846DRAFT_79705</name>
</gene>
<keyword evidence="4" id="KW-1185">Reference proteome</keyword>
<sequence length="413" mass="47136">MLMPRILSSSCSPTHRTSSGNDCRRVREFVLRFEKKLNLVSKYPRIINYPNSDWTELTYKNLITSMLRIMQSDKAPPAGLHPDDIFDTYKDVQHCPSDSPAWWISTCDLVAKARGKMPEMEDIHKNEEHKLELVVSLIQLTLTTAAFREAIDAGLAKQKQNHVQYLDEVKRLKEEWEQQRQVFQKERLVLPSAEKADLEARFSAAQMAHKQLMLQAERKEWRDNQKLSLRTLPLGVDTLGNTYHLFIQRDWKDDEDWGRWIVIEKNPALPHPSGVLPPPPSVPSDSGMDPDMPDLPVPDDEETVRARIWYLVSETADIQQLADWIRFKGEMALYEQELAKVQSPPTPGPSVPASPSPNAAASPMRQVMEAVSVPVRKKDYYPLARTPVTKEGFMPLVDKLKKLASYFALGTVV</sequence>
<evidence type="ECO:0000313" key="3">
    <source>
        <dbReference type="EMBL" id="KAA8913633.1"/>
    </source>
</evidence>